<comment type="cofactor">
    <cofactor evidence="1">
        <name>Mn(2+)</name>
        <dbReference type="ChEBI" id="CHEBI:29035"/>
    </cofactor>
</comment>
<dbReference type="AlphaFoldDB" id="A0AAQ4CV06"/>
<dbReference type="InterPro" id="IPR051827">
    <property type="entry name" value="Cas4_exonuclease"/>
</dbReference>
<proteinExistence type="predicted"/>
<dbReference type="GeneID" id="68867374"/>
<feature type="domain" description="PD-(D/E)XK endonuclease-like" evidence="2">
    <location>
        <begin position="63"/>
        <end position="216"/>
    </location>
</feature>
<name>A0AAQ4CV06_9CREN</name>
<evidence type="ECO:0000259" key="2">
    <source>
        <dbReference type="Pfam" id="PF12705"/>
    </source>
</evidence>
<sequence>MVVKEIIHKHLSYTSIPEFFDGEYWPSQIWYCLRKQYYSRVSPIPMSLESKKFTTLGTIIHEFIAETLKKEESVRVESEVPIRIPHPNRHDVVISGRADDIIIVTVGKSRYVVEVKTIDDLESKRSYLPRKEHIAQLNVYLRAYPNSKGIILYVDRGSFEMEEFEISFNPDLFNETIKRVEMLHDYLIKRELPPPEAKENQDMKWQCDICEYRAKCERQISSNSNKKF</sequence>
<accession>A0AAQ4CV06</accession>
<evidence type="ECO:0000256" key="1">
    <source>
        <dbReference type="ARBA" id="ARBA00001936"/>
    </source>
</evidence>
<dbReference type="InterPro" id="IPR038726">
    <property type="entry name" value="PDDEXK_AddAB-type"/>
</dbReference>
<evidence type="ECO:0000313" key="4">
    <source>
        <dbReference type="Proteomes" id="UP001319921"/>
    </source>
</evidence>
<dbReference type="Pfam" id="PF12705">
    <property type="entry name" value="PDDEXK_1"/>
    <property type="match status" value="1"/>
</dbReference>
<dbReference type="EMBL" id="AP025226">
    <property type="protein sequence ID" value="BDB99637.1"/>
    <property type="molecule type" value="Genomic_DNA"/>
</dbReference>
<dbReference type="InterPro" id="IPR011604">
    <property type="entry name" value="PDDEXK-like_dom_sf"/>
</dbReference>
<dbReference type="PANTHER" id="PTHR36531">
    <property type="entry name" value="CRISPR-ASSOCIATED EXONUCLEASE CAS4"/>
    <property type="match status" value="1"/>
</dbReference>
<reference evidence="3 4" key="1">
    <citation type="journal article" date="2022" name="Microbiol. Resour. Announc.">
        <title>Complete Genome Sequence of the Hyperthermophilic and Acidophilic Archaeon Saccharolobus caldissimus Strain HS-3T.</title>
        <authorList>
            <person name="Sakai H.D."/>
            <person name="Kurosawa N."/>
        </authorList>
    </citation>
    <scope>NUCLEOTIDE SEQUENCE [LARGE SCALE GENOMIC DNA]</scope>
    <source>
        <strain evidence="3 4">JCM32116</strain>
    </source>
</reference>
<gene>
    <name evidence="3" type="ORF">SACC_26540</name>
</gene>
<organism evidence="3 4">
    <name type="scientific">Saccharolobus caldissimus</name>
    <dbReference type="NCBI Taxonomy" id="1702097"/>
    <lineage>
        <taxon>Archaea</taxon>
        <taxon>Thermoproteota</taxon>
        <taxon>Thermoprotei</taxon>
        <taxon>Sulfolobales</taxon>
        <taxon>Sulfolobaceae</taxon>
        <taxon>Saccharolobus</taxon>
    </lineage>
</organism>
<dbReference type="Gene3D" id="3.90.320.10">
    <property type="match status" value="1"/>
</dbReference>
<dbReference type="Proteomes" id="UP001319921">
    <property type="component" value="Chromosome"/>
</dbReference>
<evidence type="ECO:0000313" key="3">
    <source>
        <dbReference type="EMBL" id="BDB99637.1"/>
    </source>
</evidence>
<dbReference type="RefSeq" id="WP_229570059.1">
    <property type="nucleotide sequence ID" value="NZ_AP025226.1"/>
</dbReference>
<dbReference type="KEGG" id="scas:SACC_26540"/>
<keyword evidence="4" id="KW-1185">Reference proteome</keyword>
<dbReference type="PANTHER" id="PTHR36531:SF2">
    <property type="entry name" value="CRISPR-ASSOCIATED EXONUCLEASE CAS4"/>
    <property type="match status" value="1"/>
</dbReference>
<protein>
    <submittedName>
        <fullName evidence="3">CRISPR-associated protein Cas4</fullName>
    </submittedName>
</protein>